<comment type="caution">
    <text evidence="2">The sequence shown here is derived from an EMBL/GenBank/DDBJ whole genome shotgun (WGS) entry which is preliminary data.</text>
</comment>
<dbReference type="EMBL" id="WIXE01019803">
    <property type="protein sequence ID" value="KAK5969734.1"/>
    <property type="molecule type" value="Genomic_DNA"/>
</dbReference>
<evidence type="ECO:0000256" key="1">
    <source>
        <dbReference type="SAM" id="SignalP"/>
    </source>
</evidence>
<name>A0AAN8ICX7_TRICO</name>
<evidence type="ECO:0000313" key="2">
    <source>
        <dbReference type="EMBL" id="KAK5969734.1"/>
    </source>
</evidence>
<organism evidence="2 3">
    <name type="scientific">Trichostrongylus colubriformis</name>
    <name type="common">Black scour worm</name>
    <dbReference type="NCBI Taxonomy" id="6319"/>
    <lineage>
        <taxon>Eukaryota</taxon>
        <taxon>Metazoa</taxon>
        <taxon>Ecdysozoa</taxon>
        <taxon>Nematoda</taxon>
        <taxon>Chromadorea</taxon>
        <taxon>Rhabditida</taxon>
        <taxon>Rhabditina</taxon>
        <taxon>Rhabditomorpha</taxon>
        <taxon>Strongyloidea</taxon>
        <taxon>Trichostrongylidae</taxon>
        <taxon>Trichostrongylus</taxon>
    </lineage>
</organism>
<proteinExistence type="predicted"/>
<keyword evidence="1" id="KW-0732">Signal</keyword>
<dbReference type="Proteomes" id="UP001331761">
    <property type="component" value="Unassembled WGS sequence"/>
</dbReference>
<keyword evidence="3" id="KW-1185">Reference proteome</keyword>
<evidence type="ECO:0000313" key="3">
    <source>
        <dbReference type="Proteomes" id="UP001331761"/>
    </source>
</evidence>
<protein>
    <submittedName>
        <fullName evidence="2">Uncharacterized protein</fullName>
    </submittedName>
</protein>
<dbReference type="AlphaFoldDB" id="A0AAN8ICX7"/>
<feature type="chain" id="PRO_5042921236" evidence="1">
    <location>
        <begin position="24"/>
        <end position="370"/>
    </location>
</feature>
<sequence length="370" mass="41876">MDPHRRLVSSSTALLGWWGSGCCTMVDTAGPKPWQCALANYCNLCIRYSSAERLPERWFNAVEENAKEECLKMTREKLAKIITARFATSSEDLSHRHQMIVSMREKDTITEDEPRQYRVVGSSLLKKFLKENDISCKLPIITVPVPEPVKEKREPDEISEYLRKLDENCEGAVDHGDAHLTTDTPRTDCSLAELRKYANEQSIEDSVMFVKTVREKCTTETDNDLLIIALSYAELSYKLAIRILRSVSNEETRFNIIKDLVNTVRIFGNSNISRPDRPTASSSSLALQLVESELSDGGWLEAVSHCSAAHWKCRLMYQLMTICPASKVFMDASSPFSLQNFLHCMRYGAHCQKLAFISCGRLFHSSVPVC</sequence>
<accession>A0AAN8ICX7</accession>
<gene>
    <name evidence="2" type="ORF">GCK32_014598</name>
</gene>
<feature type="signal peptide" evidence="1">
    <location>
        <begin position="1"/>
        <end position="23"/>
    </location>
</feature>
<dbReference type="PROSITE" id="PS51257">
    <property type="entry name" value="PROKAR_LIPOPROTEIN"/>
    <property type="match status" value="1"/>
</dbReference>
<reference evidence="2 3" key="1">
    <citation type="submission" date="2019-10" db="EMBL/GenBank/DDBJ databases">
        <title>Assembly and Annotation for the nematode Trichostrongylus colubriformis.</title>
        <authorList>
            <person name="Martin J."/>
        </authorList>
    </citation>
    <scope>NUCLEOTIDE SEQUENCE [LARGE SCALE GENOMIC DNA]</scope>
    <source>
        <strain evidence="2">G859</strain>
        <tissue evidence="2">Whole worm</tissue>
    </source>
</reference>